<dbReference type="Proteomes" id="UP000309848">
    <property type="component" value="Unassembled WGS sequence"/>
</dbReference>
<dbReference type="RefSeq" id="WP_135983646.1">
    <property type="nucleotide sequence ID" value="NZ_JAASQM010000002.1"/>
</dbReference>
<evidence type="ECO:0000256" key="3">
    <source>
        <dbReference type="ARBA" id="ARBA00022989"/>
    </source>
</evidence>
<evidence type="ECO:0000256" key="1">
    <source>
        <dbReference type="ARBA" id="ARBA00004167"/>
    </source>
</evidence>
<gene>
    <name evidence="7" type="ORF">E5A74_07655</name>
</gene>
<feature type="transmembrane region" description="Helical" evidence="5">
    <location>
        <begin position="35"/>
        <end position="54"/>
    </location>
</feature>
<accession>A0A4V3QX09</accession>
<keyword evidence="4 5" id="KW-0472">Membrane</keyword>
<feature type="domain" description="Translocation and assembly module TamB C-terminal" evidence="6">
    <location>
        <begin position="1068"/>
        <end position="1413"/>
    </location>
</feature>
<sequence length="1413" mass="148480">MATEPPPPEAIDAADVPAETVIVERRPVWQRVVKWGAIALTAVVVALGLLVVGLNTQPGRDFVTKQINRLSLASGLNFRVGRIEGSLFGAMKLRDVQVRDTQGTFATAREIDVDWRPFAYLRNHVDIRSLSSPEIRLLRRPALKPSTDPKAPLLPDIDIDIGKLDIARIDIAPAVSGQRHIGRLQGSAHLSGGRAQITANGATIAAPGVPGGDTLTLRLDAVPEQNKLDIEMKLSAPANGLVTGLMGLAQPVAFDVDGNGNWRSWQGKARATLGGKPIADLAVAAQNGRFQVRGPTWPGVYMQGPVERLATPQLDVALDAVWRDRAADGVLKLRSRALSVEAKGIVDLGHNRFRNLNIDAMLLTPGAIAPNLNGRSVRAALALDGPFNTPVVDYKLSAASLGFGETIVEGLQAEGRARVDADRILVPIRARAARVSGLNAAVGGLVTNLSIAGDLAISGDQILSDNLRLRSDRVDATAIIAADMGRGRYTGAIKGRINNYAINGVGVVDLKTDAELFAARDGGWGIRGHVAAETRKLTNQGVRNFLGGNAVASARVTLGPSGVIAVEDIRLRAPQFRVLRGSGRYDPAGPILINADAVSTQYGPLTARVSGTMNAPVVLLRAPKPGLGVGLVDLEAKIHGRGNAWAVEASGGTKYGPFNANVLVRTGRTLAIDIESARFAGMDIAGNLQQTEAGPFAGRLTFEGSGVVGSAELAAQGRYQAAKIDARALNARIPGDAELTIGRALVSANVVLTETPQIVADVQIANLRSGQFVLKTARAKIDYQGGNGTAQAVATGSSGVPFQIAANARLSPEQWLVALQGQGSGIRFHTVNPARVQIAGDTYRLLPTQIDFDRGSMRLAGSYGAGIALQARLDKLDLAVINGFMPGLGVDGTASGSLDFAQPDPDAFPSADARLEIDNFTRSSLATVSSPVDVSFVGKLLPDGGDARALIKRGTTTIGRVVMTLRPLGPGAGPWTERLMGAPLSGGIRYNGPAAVPFSLAGLTNQHLTGAIGIAADFTGRVREPDLTGVVRADNLSYGNETYGTKITNLKIAGRFSDDELILDQASGRAGSGTITAQGRIGLSAANGYPINLVAELNNAQLAQSDALGATATGRITVVRNLQEAKIEGRLTIPEARYEIIRQGAAEVPELTGIRRRSEIAADGPARPAPRPQMSSVFDLDLRLVAANRLFVSGMGLESEWSARVFVRGTTAAPEVRGSLEIVRGTYSFASRRFEVTRGNIRFEGSQLSNPSIDVEASTTAEGITAIIDISGTAQRPNIAFTSSPSLPQEEVLARLFFGTNVTNLSATEAIQLAAAVNSLSGSGGGLNPLGQLRSATGIDRLRILGADDTSGRGTSLAAGKYITSDIYIEIITDARGFTATQLEIALTRSLSLLSQTASFGGSSVSLRYSRDY</sequence>
<evidence type="ECO:0000259" key="6">
    <source>
        <dbReference type="Pfam" id="PF04357"/>
    </source>
</evidence>
<dbReference type="GO" id="GO:0009306">
    <property type="term" value="P:protein secretion"/>
    <property type="evidence" value="ECO:0007669"/>
    <property type="project" value="InterPro"/>
</dbReference>
<evidence type="ECO:0000256" key="4">
    <source>
        <dbReference type="ARBA" id="ARBA00023136"/>
    </source>
</evidence>
<organism evidence="7 8">
    <name type="scientific">Sphingomonas naasensis</name>
    <dbReference type="NCBI Taxonomy" id="1344951"/>
    <lineage>
        <taxon>Bacteria</taxon>
        <taxon>Pseudomonadati</taxon>
        <taxon>Pseudomonadota</taxon>
        <taxon>Alphaproteobacteria</taxon>
        <taxon>Sphingomonadales</taxon>
        <taxon>Sphingomonadaceae</taxon>
        <taxon>Sphingomonas</taxon>
    </lineage>
</organism>
<dbReference type="InterPro" id="IPR007452">
    <property type="entry name" value="TamB_C"/>
</dbReference>
<proteinExistence type="predicted"/>
<keyword evidence="2 5" id="KW-0812">Transmembrane</keyword>
<keyword evidence="3 5" id="KW-1133">Transmembrane helix</keyword>
<comment type="subcellular location">
    <subcellularLocation>
        <location evidence="1">Membrane</location>
        <topology evidence="1">Single-pass membrane protein</topology>
    </subcellularLocation>
</comment>
<reference evidence="7 8" key="1">
    <citation type="submission" date="2019-04" db="EMBL/GenBank/DDBJ databases">
        <title>Sphingomonas psychrotolerans sp. nov., isolated from soil in the Tianshan Mountains, Xinjiang, China.</title>
        <authorList>
            <person name="Luo Y."/>
            <person name="Sheng H."/>
        </authorList>
    </citation>
    <scope>NUCLEOTIDE SEQUENCE [LARGE SCALE GENOMIC DNA]</scope>
    <source>
        <strain evidence="7 8">KIS18-15</strain>
    </source>
</reference>
<dbReference type="GO" id="GO:0097347">
    <property type="term" value="C:TAM protein secretion complex"/>
    <property type="evidence" value="ECO:0007669"/>
    <property type="project" value="TreeGrafter"/>
</dbReference>
<evidence type="ECO:0000313" key="8">
    <source>
        <dbReference type="Proteomes" id="UP000309848"/>
    </source>
</evidence>
<keyword evidence="8" id="KW-1185">Reference proteome</keyword>
<protein>
    <recommendedName>
        <fullName evidence="6">Translocation and assembly module TamB C-terminal domain-containing protein</fullName>
    </recommendedName>
</protein>
<evidence type="ECO:0000256" key="2">
    <source>
        <dbReference type="ARBA" id="ARBA00022692"/>
    </source>
</evidence>
<dbReference type="PANTHER" id="PTHR36985:SF1">
    <property type="entry name" value="TRANSLOCATION AND ASSEMBLY MODULE SUBUNIT TAMB"/>
    <property type="match status" value="1"/>
</dbReference>
<comment type="caution">
    <text evidence="7">The sequence shown here is derived from an EMBL/GenBank/DDBJ whole genome shotgun (WGS) entry which is preliminary data.</text>
</comment>
<evidence type="ECO:0000256" key="5">
    <source>
        <dbReference type="SAM" id="Phobius"/>
    </source>
</evidence>
<dbReference type="Pfam" id="PF04357">
    <property type="entry name" value="TamB"/>
    <property type="match status" value="1"/>
</dbReference>
<name>A0A4V3QX09_9SPHN</name>
<dbReference type="PANTHER" id="PTHR36985">
    <property type="entry name" value="TRANSLOCATION AND ASSEMBLY MODULE SUBUNIT TAMB"/>
    <property type="match status" value="1"/>
</dbReference>
<dbReference type="GO" id="GO:0005886">
    <property type="term" value="C:plasma membrane"/>
    <property type="evidence" value="ECO:0007669"/>
    <property type="project" value="InterPro"/>
</dbReference>
<dbReference type="OrthoDB" id="7784409at2"/>
<evidence type="ECO:0000313" key="7">
    <source>
        <dbReference type="EMBL" id="TGX44632.1"/>
    </source>
</evidence>
<dbReference type="EMBL" id="SRXU01000002">
    <property type="protein sequence ID" value="TGX44632.1"/>
    <property type="molecule type" value="Genomic_DNA"/>
</dbReference>